<gene>
    <name evidence="1" type="ORF">PAA8504_03656</name>
</gene>
<dbReference type="Proteomes" id="UP000244912">
    <property type="component" value="Unassembled WGS sequence"/>
</dbReference>
<dbReference type="EMBL" id="ONZF01000011">
    <property type="protein sequence ID" value="SPJ25805.1"/>
    <property type="molecule type" value="Genomic_DNA"/>
</dbReference>
<sequence>MMKPIIGAAVICAAAVPLHAQSCGSVRDVLYRGELFTQWMPPGP</sequence>
<accession>A0A2R8C066</accession>
<organism evidence="1 2">
    <name type="scientific">Palleronia abyssalis</name>
    <dbReference type="NCBI Taxonomy" id="1501240"/>
    <lineage>
        <taxon>Bacteria</taxon>
        <taxon>Pseudomonadati</taxon>
        <taxon>Pseudomonadota</taxon>
        <taxon>Alphaproteobacteria</taxon>
        <taxon>Rhodobacterales</taxon>
        <taxon>Roseobacteraceae</taxon>
        <taxon>Palleronia</taxon>
    </lineage>
</organism>
<protein>
    <submittedName>
        <fullName evidence="1">Uncharacterized protein</fullName>
    </submittedName>
</protein>
<name>A0A2R8C066_9RHOB</name>
<proteinExistence type="predicted"/>
<evidence type="ECO:0000313" key="1">
    <source>
        <dbReference type="EMBL" id="SPJ25805.1"/>
    </source>
</evidence>
<evidence type="ECO:0000313" key="2">
    <source>
        <dbReference type="Proteomes" id="UP000244912"/>
    </source>
</evidence>
<keyword evidence="2" id="KW-1185">Reference proteome</keyword>
<reference evidence="1 2" key="1">
    <citation type="submission" date="2018-03" db="EMBL/GenBank/DDBJ databases">
        <authorList>
            <person name="Keele B.F."/>
        </authorList>
    </citation>
    <scope>NUCLEOTIDE SEQUENCE [LARGE SCALE GENOMIC DNA]</scope>
    <source>
        <strain evidence="1 2">CECT 8504</strain>
    </source>
</reference>
<dbReference type="AlphaFoldDB" id="A0A2R8C066"/>